<dbReference type="KEGG" id="tsh:Tsac_0891"/>
<dbReference type="STRING" id="1094508.Tsac_0891"/>
<feature type="transmembrane region" description="Helical" evidence="1">
    <location>
        <begin position="333"/>
        <end position="354"/>
    </location>
</feature>
<sequence length="483" mass="56633">MKDKKIKVVFLILISLMTYLPLIVAQILTPKGYTFTGFIAGGVDYYTFLTKLKLGYLGNWIYTNKFTTENIQGVPIYFFYTVLGHIGKLFNISPIKMLLYSDMIIAIASWSFLLWYLRNETVYSYIFSIFLFPYPFLKFFMWPSAYSAVSIPHYGIDIIGFLLVIEGFKRKKYILGIAGAYLLLIIHPFLLALVYLIPAIYAVLYEKGKLKYTIKYLFLLTVSILPYLIVLLKYFTQTEWLKEWRDQALANYNPLLLILIYGIPMYLAVYYVLKNYRKLDKEEKFSTAWIISAIILTFFMPMTNKDEFLFMFSLPVGILAGRFLDKLRLPKDFLVFLSVLMIALNILVVFTTTYKTYEAIHGKFKPDYTNLYLPDAYLDAFYSMKGDGNVLSRYYTGNMIPFYSGNKVYIGHLSETINFTEKKSESDKFFDRKMSNSQISEIIQNNNIKYIIFDNYLYKDKSFNVKGFYKIFENKYAAVLERR</sequence>
<evidence type="ECO:0000313" key="3">
    <source>
        <dbReference type="Proteomes" id="UP000006178"/>
    </source>
</evidence>
<organism evidence="2 3">
    <name type="scientific">Thermoanaerobacterium saccharolyticum (strain DSM 8691 / JW/SL-YS485)</name>
    <dbReference type="NCBI Taxonomy" id="1094508"/>
    <lineage>
        <taxon>Bacteria</taxon>
        <taxon>Bacillati</taxon>
        <taxon>Bacillota</taxon>
        <taxon>Clostridia</taxon>
        <taxon>Thermoanaerobacterales</taxon>
        <taxon>Thermoanaerobacteraceae</taxon>
        <taxon>Thermoanaerobacterium</taxon>
    </lineage>
</organism>
<gene>
    <name evidence="2" type="ordered locus">Tsac_0891</name>
</gene>
<dbReference type="eggNOG" id="COG1287">
    <property type="taxonomic scope" value="Bacteria"/>
</dbReference>
<dbReference type="AlphaFoldDB" id="I3VTR2"/>
<keyword evidence="3" id="KW-1185">Reference proteome</keyword>
<keyword evidence="1" id="KW-1133">Transmembrane helix</keyword>
<feature type="transmembrane region" description="Helical" evidence="1">
    <location>
        <begin position="216"/>
        <end position="235"/>
    </location>
</feature>
<proteinExistence type="predicted"/>
<evidence type="ECO:0008006" key="4">
    <source>
        <dbReference type="Google" id="ProtNLM"/>
    </source>
</evidence>
<feature type="transmembrane region" description="Helical" evidence="1">
    <location>
        <begin position="180"/>
        <end position="204"/>
    </location>
</feature>
<keyword evidence="1" id="KW-0812">Transmembrane</keyword>
<evidence type="ECO:0000313" key="2">
    <source>
        <dbReference type="EMBL" id="AFK85907.1"/>
    </source>
</evidence>
<dbReference type="PATRIC" id="fig|1094508.3.peg.901"/>
<dbReference type="EMBL" id="CP003184">
    <property type="protein sequence ID" value="AFK85907.1"/>
    <property type="molecule type" value="Genomic_DNA"/>
</dbReference>
<protein>
    <recommendedName>
        <fullName evidence="4">Glycosyltransferase RgtA/B/C/D-like domain-containing protein</fullName>
    </recommendedName>
</protein>
<feature type="transmembrane region" description="Helical" evidence="1">
    <location>
        <begin position="122"/>
        <end position="141"/>
    </location>
</feature>
<name>I3VTR2_THESW</name>
<feature type="transmembrane region" description="Helical" evidence="1">
    <location>
        <begin position="285"/>
        <end position="302"/>
    </location>
</feature>
<dbReference type="BioCyc" id="TSAC1094508:GLMA-898-MONOMER"/>
<dbReference type="RefSeq" id="WP_014757811.1">
    <property type="nucleotide sequence ID" value="NC_017992.1"/>
</dbReference>
<reference evidence="2 3" key="1">
    <citation type="journal article" date="2014" name="Appl. Environ. Microbiol.">
        <title>Profile of Secreted Hydrolases, Associated Proteins, and SlpA in Thermoanaerobacterium saccharolyticum during the Degradation of Hemicellulose.</title>
        <authorList>
            <person name="Currie D.H."/>
            <person name="Guss A.M."/>
            <person name="Herring C.D."/>
            <person name="Giannone R.J."/>
            <person name="Johnson C.M."/>
            <person name="Lankford P.K."/>
            <person name="Brown S.D."/>
            <person name="Hettich R.L."/>
            <person name="Lynd L.R."/>
        </authorList>
    </citation>
    <scope>NUCLEOTIDE SEQUENCE [LARGE SCALE GENOMIC DNA]</scope>
    <source>
        <strain evidence="3">DSM 8691 / JW/SL-YS485</strain>
    </source>
</reference>
<accession>I3VTR2</accession>
<feature type="transmembrane region" description="Helical" evidence="1">
    <location>
        <begin position="97"/>
        <end position="116"/>
    </location>
</feature>
<keyword evidence="1" id="KW-0472">Membrane</keyword>
<dbReference type="Proteomes" id="UP000006178">
    <property type="component" value="Chromosome"/>
</dbReference>
<feature type="transmembrane region" description="Helical" evidence="1">
    <location>
        <begin position="255"/>
        <end position="273"/>
    </location>
</feature>
<evidence type="ECO:0000256" key="1">
    <source>
        <dbReference type="SAM" id="Phobius"/>
    </source>
</evidence>